<evidence type="ECO:0000256" key="1">
    <source>
        <dbReference type="SAM" id="SignalP"/>
    </source>
</evidence>
<name>A0AAW5DPJ1_9NEIS</name>
<dbReference type="AlphaFoldDB" id="A0AAW5DPJ1"/>
<dbReference type="PANTHER" id="PTHR37089">
    <property type="entry name" value="PROTEIN U-RELATED"/>
    <property type="match status" value="1"/>
</dbReference>
<dbReference type="InterPro" id="IPR053167">
    <property type="entry name" value="Spore_coat_component"/>
</dbReference>
<gene>
    <name evidence="3" type="ORF">LH440_12225</name>
</gene>
<evidence type="ECO:0000313" key="3">
    <source>
        <dbReference type="EMBL" id="MCG9026652.1"/>
    </source>
</evidence>
<evidence type="ECO:0000259" key="2">
    <source>
        <dbReference type="Pfam" id="PF05229"/>
    </source>
</evidence>
<feature type="signal peptide" evidence="1">
    <location>
        <begin position="1"/>
        <end position="28"/>
    </location>
</feature>
<accession>A0AAW5DPJ1</accession>
<dbReference type="RefSeq" id="WP_193583042.1">
    <property type="nucleotide sequence ID" value="NZ_JAJAWK010000019.1"/>
</dbReference>
<keyword evidence="1" id="KW-0732">Signal</keyword>
<proteinExistence type="predicted"/>
<dbReference type="PANTHER" id="PTHR37089:SF3">
    <property type="entry name" value="EXPORTED PROTEIN"/>
    <property type="match status" value="1"/>
</dbReference>
<dbReference type="Proteomes" id="UP001200247">
    <property type="component" value="Unassembled WGS sequence"/>
</dbReference>
<evidence type="ECO:0000313" key="4">
    <source>
        <dbReference type="Proteomes" id="UP001200247"/>
    </source>
</evidence>
<dbReference type="Pfam" id="PF05229">
    <property type="entry name" value="SCPU"/>
    <property type="match status" value="1"/>
</dbReference>
<dbReference type="EMBL" id="JAJAXM010000023">
    <property type="protein sequence ID" value="MCG9026652.1"/>
    <property type="molecule type" value="Genomic_DNA"/>
</dbReference>
<comment type="caution">
    <text evidence="3">The sequence shown here is derived from an EMBL/GenBank/DDBJ whole genome shotgun (WGS) entry which is preliminary data.</text>
</comment>
<organism evidence="3 4">
    <name type="scientific">Laribacter hongkongensis</name>
    <dbReference type="NCBI Taxonomy" id="168471"/>
    <lineage>
        <taxon>Bacteria</taxon>
        <taxon>Pseudomonadati</taxon>
        <taxon>Pseudomonadota</taxon>
        <taxon>Betaproteobacteria</taxon>
        <taxon>Neisseriales</taxon>
        <taxon>Aquaspirillaceae</taxon>
        <taxon>Laribacter</taxon>
    </lineage>
</organism>
<protein>
    <submittedName>
        <fullName evidence="3">Spore coat U domain-containing protein</fullName>
    </submittedName>
</protein>
<dbReference type="InterPro" id="IPR007893">
    <property type="entry name" value="Spore_coat_U/FanG"/>
</dbReference>
<dbReference type="SMART" id="SM00972">
    <property type="entry name" value="SCPU"/>
    <property type="match status" value="1"/>
</dbReference>
<reference evidence="3 4" key="1">
    <citation type="submission" date="2021-10" db="EMBL/GenBank/DDBJ databases">
        <title>Whole-genome sequencing analysis of Laribacter hongkongensis: virulence gene profiles, carbohydrate-active enzyme prediction, and antimicrobial resistance characterization.</title>
        <authorList>
            <person name="Yuan P."/>
            <person name="Zhan Y."/>
            <person name="Chen D."/>
        </authorList>
    </citation>
    <scope>NUCLEOTIDE SEQUENCE [LARGE SCALE GENOMIC DNA]</scope>
    <source>
        <strain evidence="3 4">W67</strain>
    </source>
</reference>
<feature type="chain" id="PRO_5044477421" evidence="1">
    <location>
        <begin position="29"/>
        <end position="170"/>
    </location>
</feature>
<sequence length="170" mass="17793">MQKNIKPVNFLPAILLAICAFHVQQAHALCTLVCSCSVSVTSVAFGTYNVFSPTPLTGTGSVDVSCGGVAGLLVPYDIAISAGAYPQTGVSTRRMANGSNMMAYSLYTNATRSIIWGDGTEGSQKISDSLTLVLLGNVSRSYPVYGSIPAGQMLTPGSYSDTPTVTLTYY</sequence>
<feature type="domain" description="Spore coat protein U/FanG" evidence="2">
    <location>
        <begin position="28"/>
        <end position="166"/>
    </location>
</feature>